<keyword evidence="2" id="KW-0812">Transmembrane</keyword>
<dbReference type="GO" id="GO:0015627">
    <property type="term" value="C:type II protein secretion system complex"/>
    <property type="evidence" value="ECO:0007669"/>
    <property type="project" value="TreeGrafter"/>
</dbReference>
<dbReference type="EMBL" id="LR134317">
    <property type="protein sequence ID" value="VEF07699.1"/>
    <property type="molecule type" value="Genomic_DNA"/>
</dbReference>
<dbReference type="InterPro" id="IPR004509">
    <property type="entry name" value="Competence_ComEA_HhH"/>
</dbReference>
<dbReference type="Proteomes" id="UP000269903">
    <property type="component" value="Chromosome"/>
</dbReference>
<dbReference type="NCBIfam" id="TIGR00426">
    <property type="entry name" value="competence protein ComEA helix-hairpin-helix repeat region"/>
    <property type="match status" value="1"/>
</dbReference>
<dbReference type="Pfam" id="PF10531">
    <property type="entry name" value="SLBB"/>
    <property type="match status" value="1"/>
</dbReference>
<evidence type="ECO:0000256" key="2">
    <source>
        <dbReference type="SAM" id="Phobius"/>
    </source>
</evidence>
<accession>A0A7Z8ZW57</accession>
<sequence length="226" mass="24439">MLEELFLKGKEMIKSPYFLSRCVTGVLSVGLLLVLWIALTGKEKAREESAPFPEHSQVQQSEKPAQLEASEQEMAAAEDIVVDIKGAVHKEGVYKLAKGSRITDLIELAGGLTDQADKNAINLAEKLSDEKVVYVAKLGENISVIKGSSAEAQSASADHQKPEKVHLNRASLADLQSIPGIGAKRAQDIIDVRESLGGFKSLEDLRKVSGIGAKTLEKLKHEISLD</sequence>
<dbReference type="AlphaFoldDB" id="A0A7Z8ZW57"/>
<reference evidence="4 5" key="1">
    <citation type="submission" date="2018-12" db="EMBL/GenBank/DDBJ databases">
        <authorList>
            <consortium name="Pathogen Informatics"/>
        </authorList>
    </citation>
    <scope>NUCLEOTIDE SEQUENCE [LARGE SCALE GENOMIC DNA]</scope>
    <source>
        <strain evidence="4 5">NCTC6180</strain>
    </source>
</reference>
<dbReference type="RefSeq" id="WP_043030608.1">
    <property type="nucleotide sequence ID" value="NZ_JAHLGT010000001.1"/>
</dbReference>
<dbReference type="SUPFAM" id="SSF47781">
    <property type="entry name" value="RuvA domain 2-like"/>
    <property type="match status" value="1"/>
</dbReference>
<feature type="domain" description="Helix-hairpin-helix DNA-binding motif class 1" evidence="3">
    <location>
        <begin position="173"/>
        <end position="192"/>
    </location>
</feature>
<dbReference type="Pfam" id="PF12836">
    <property type="entry name" value="HHH_3"/>
    <property type="match status" value="1"/>
</dbReference>
<proteinExistence type="predicted"/>
<dbReference type="GO" id="GO:0015628">
    <property type="term" value="P:protein secretion by the type II secretion system"/>
    <property type="evidence" value="ECO:0007669"/>
    <property type="project" value="TreeGrafter"/>
</dbReference>
<feature type="domain" description="Helix-hairpin-helix DNA-binding motif class 1" evidence="3">
    <location>
        <begin position="203"/>
        <end position="222"/>
    </location>
</feature>
<dbReference type="GO" id="GO:0006281">
    <property type="term" value="P:DNA repair"/>
    <property type="evidence" value="ECO:0007669"/>
    <property type="project" value="InterPro"/>
</dbReference>
<dbReference type="InterPro" id="IPR051675">
    <property type="entry name" value="Endo/Exo/Phosphatase_dom_1"/>
</dbReference>
<protein>
    <submittedName>
        <fullName evidence="4">Competence protein</fullName>
    </submittedName>
</protein>
<keyword evidence="2" id="KW-0472">Membrane</keyword>
<keyword evidence="2" id="KW-1133">Transmembrane helix</keyword>
<dbReference type="PANTHER" id="PTHR21180">
    <property type="entry name" value="ENDONUCLEASE/EXONUCLEASE/PHOSPHATASE FAMILY DOMAIN-CONTAINING PROTEIN 1"/>
    <property type="match status" value="1"/>
</dbReference>
<gene>
    <name evidence="4" type="primary">comEA</name>
    <name evidence="4" type="ORF">NCTC6180_01226</name>
</gene>
<organism evidence="4 5">
    <name type="scientific">Streptococcus equi subsp. zooepidemicus</name>
    <dbReference type="NCBI Taxonomy" id="40041"/>
    <lineage>
        <taxon>Bacteria</taxon>
        <taxon>Bacillati</taxon>
        <taxon>Bacillota</taxon>
        <taxon>Bacilli</taxon>
        <taxon>Lactobacillales</taxon>
        <taxon>Streptococcaceae</taxon>
        <taxon>Streptococcus</taxon>
    </lineage>
</organism>
<evidence type="ECO:0000259" key="3">
    <source>
        <dbReference type="SMART" id="SM00278"/>
    </source>
</evidence>
<evidence type="ECO:0000313" key="4">
    <source>
        <dbReference type="EMBL" id="VEF07699.1"/>
    </source>
</evidence>
<dbReference type="SMART" id="SM00278">
    <property type="entry name" value="HhH1"/>
    <property type="match status" value="2"/>
</dbReference>
<dbReference type="PANTHER" id="PTHR21180:SF32">
    <property type="entry name" value="ENDONUCLEASE_EXONUCLEASE_PHOSPHATASE FAMILY DOMAIN-CONTAINING PROTEIN 1"/>
    <property type="match status" value="1"/>
</dbReference>
<evidence type="ECO:0000256" key="1">
    <source>
        <dbReference type="SAM" id="MobiDB-lite"/>
    </source>
</evidence>
<dbReference type="Gene3D" id="1.10.150.280">
    <property type="entry name" value="AF1531-like domain"/>
    <property type="match status" value="1"/>
</dbReference>
<dbReference type="InterPro" id="IPR019554">
    <property type="entry name" value="Soluble_ligand-bd"/>
</dbReference>
<evidence type="ECO:0000313" key="5">
    <source>
        <dbReference type="Proteomes" id="UP000269903"/>
    </source>
</evidence>
<feature type="transmembrane region" description="Helical" evidence="2">
    <location>
        <begin position="18"/>
        <end position="39"/>
    </location>
</feature>
<feature type="region of interest" description="Disordered" evidence="1">
    <location>
        <begin position="48"/>
        <end position="70"/>
    </location>
</feature>
<dbReference type="InterPro" id="IPR003583">
    <property type="entry name" value="Hlx-hairpin-Hlx_DNA-bd_motif"/>
</dbReference>
<dbReference type="InterPro" id="IPR010994">
    <property type="entry name" value="RuvA_2-like"/>
</dbReference>
<name>A0A7Z8ZW57_STRSZ</name>
<dbReference type="GO" id="GO:0003677">
    <property type="term" value="F:DNA binding"/>
    <property type="evidence" value="ECO:0007669"/>
    <property type="project" value="InterPro"/>
</dbReference>